<feature type="active site" evidence="5">
    <location>
        <position position="238"/>
    </location>
</feature>
<keyword evidence="2 5" id="KW-0560">Oxidoreductase</keyword>
<reference evidence="8 9" key="1">
    <citation type="submission" date="2017-07" db="EMBL/GenBank/DDBJ databases">
        <title>Phenotypical and genomic characterization of a clinical isolate of Shewanella bicestrii sp. nov. producing an extended-spectrum beta-lactamase and a new oxacillinase variant.</title>
        <authorList>
            <person name="Jousset A.B."/>
            <person name="Bonnin R.A."/>
            <person name="Girlich D."/>
            <person name="Dabos L."/>
            <person name="Potron A."/>
            <person name="Dortet L."/>
            <person name="Glaser P."/>
            <person name="Naas T."/>
        </authorList>
    </citation>
    <scope>NUCLEOTIDE SEQUENCE [LARGE SCALE GENOMIC DNA]</scope>
    <source>
        <strain evidence="8 9">JAB-1</strain>
    </source>
</reference>
<feature type="binding site" evidence="5">
    <location>
        <position position="45"/>
    </location>
    <ligand>
        <name>substrate</name>
    </ligand>
</feature>
<feature type="binding site" evidence="5">
    <location>
        <position position="233"/>
    </location>
    <ligand>
        <name>NAD(+)</name>
        <dbReference type="ChEBI" id="CHEBI:57540"/>
    </ligand>
</feature>
<organism evidence="8 9">
    <name type="scientific">Shewanella bicestrii</name>
    <dbReference type="NCBI Taxonomy" id="2018305"/>
    <lineage>
        <taxon>Bacteria</taxon>
        <taxon>Pseudomonadati</taxon>
        <taxon>Pseudomonadota</taxon>
        <taxon>Gammaproteobacteria</taxon>
        <taxon>Alteromonadales</taxon>
        <taxon>Shewanellaceae</taxon>
        <taxon>Shewanella</taxon>
    </lineage>
</organism>
<dbReference type="SUPFAM" id="SSF52283">
    <property type="entry name" value="Formate/glycerate dehydrogenase catalytic domain-like"/>
    <property type="match status" value="1"/>
</dbReference>
<keyword evidence="9" id="KW-1185">Reference proteome</keyword>
<dbReference type="InterPro" id="IPR036291">
    <property type="entry name" value="NAD(P)-bd_dom_sf"/>
</dbReference>
<dbReference type="Pfam" id="PF02826">
    <property type="entry name" value="2-Hacid_dh_C"/>
    <property type="match status" value="1"/>
</dbReference>
<dbReference type="InterPro" id="IPR038251">
    <property type="entry name" value="PdxB_dimer_sf"/>
</dbReference>
<feature type="domain" description="Erythronate-4-phosphate dehydrogenase dimerisation" evidence="7">
    <location>
        <begin position="290"/>
        <end position="370"/>
    </location>
</feature>
<comment type="catalytic activity">
    <reaction evidence="5">
        <text>4-phospho-D-erythronate + NAD(+) = (R)-3-hydroxy-2-oxo-4-phosphooxybutanoate + NADH + H(+)</text>
        <dbReference type="Rhea" id="RHEA:18829"/>
        <dbReference type="ChEBI" id="CHEBI:15378"/>
        <dbReference type="ChEBI" id="CHEBI:57540"/>
        <dbReference type="ChEBI" id="CHEBI:57945"/>
        <dbReference type="ChEBI" id="CHEBI:58538"/>
        <dbReference type="ChEBI" id="CHEBI:58766"/>
        <dbReference type="EC" id="1.1.1.290"/>
    </reaction>
</comment>
<dbReference type="UniPathway" id="UPA00244">
    <property type="reaction ID" value="UER00310"/>
</dbReference>
<dbReference type="Gene3D" id="3.40.50.720">
    <property type="entry name" value="NAD(P)-binding Rossmann-like Domain"/>
    <property type="match status" value="2"/>
</dbReference>
<keyword evidence="1 5" id="KW-0963">Cytoplasm</keyword>
<feature type="binding site" evidence="5">
    <location>
        <position position="258"/>
    </location>
    <ligand>
        <name>NAD(+)</name>
        <dbReference type="ChEBI" id="CHEBI:57540"/>
    </ligand>
</feature>
<dbReference type="GO" id="GO:0008615">
    <property type="term" value="P:pyridoxine biosynthetic process"/>
    <property type="evidence" value="ECO:0007669"/>
    <property type="project" value="UniProtKB-UniRule"/>
</dbReference>
<dbReference type="CDD" id="cd12158">
    <property type="entry name" value="ErythrP_dh"/>
    <property type="match status" value="1"/>
</dbReference>
<gene>
    <name evidence="5" type="primary">pdxB</name>
    <name evidence="8" type="ORF">CF168_13380</name>
</gene>
<evidence type="ECO:0000313" key="9">
    <source>
        <dbReference type="Proteomes" id="UP000198367"/>
    </source>
</evidence>
<dbReference type="PROSITE" id="PS00671">
    <property type="entry name" value="D_2_HYDROXYACID_DH_3"/>
    <property type="match status" value="1"/>
</dbReference>
<feature type="active site" evidence="5">
    <location>
        <position position="209"/>
    </location>
</feature>
<evidence type="ECO:0000256" key="5">
    <source>
        <dbReference type="HAMAP-Rule" id="MF_01825"/>
    </source>
</evidence>
<dbReference type="GO" id="GO:0033711">
    <property type="term" value="F:4-phosphoerythronate dehydrogenase activity"/>
    <property type="evidence" value="ECO:0007669"/>
    <property type="project" value="UniProtKB-EC"/>
</dbReference>
<dbReference type="InterPro" id="IPR006140">
    <property type="entry name" value="D-isomer_DH_NAD-bd"/>
</dbReference>
<sequence length="376" mass="41392">MKIVVDENMPYVEPLFGALGEIIPVNGRTLTPEQVQDADVLLVRSVTRVNAALLDANPKLKFVGSATIGTDHVDLAYLAGRGIPFSNAPGCNATAVGEFAFIAMLELAARFNSPLKGKVVGIVGAGNTGSATAKCLEAYGIKVLLNDPIKATEGDPRHFVSLETLLLEADIISLHVPITRTGEHKTLHLFDEARLMSLKPNTWLVNCCRGDVIDNQALIKIKQQRDDLKLVLDVWEGEPHPMPELVPFAEFATPHIAGYSLEGKARGTFMLYQKLCELLAIPATKRLSELLPPFHFKAVELEQIPDEKALLQLARFVYDLRDDDAVFRNGFARSNGFDTMRKNHKHRREFSALALAYHGQSEVDWLSNLGFSGVGR</sequence>
<comment type="caution">
    <text evidence="5">Lacks conserved residue(s) required for the propagation of feature annotation.</text>
</comment>
<feature type="binding site" evidence="5">
    <location>
        <position position="147"/>
    </location>
    <ligand>
        <name>NAD(+)</name>
        <dbReference type="ChEBI" id="CHEBI:57540"/>
    </ligand>
</feature>
<evidence type="ECO:0000256" key="1">
    <source>
        <dbReference type="ARBA" id="ARBA00022490"/>
    </source>
</evidence>
<feature type="domain" description="D-isomer specific 2-hydroxyacid dehydrogenase NAD-binding" evidence="6">
    <location>
        <begin position="113"/>
        <end position="257"/>
    </location>
</feature>
<dbReference type="SUPFAM" id="SSF51735">
    <property type="entry name" value="NAD(P)-binding Rossmann-fold domains"/>
    <property type="match status" value="1"/>
</dbReference>
<dbReference type="GO" id="GO:0051287">
    <property type="term" value="F:NAD binding"/>
    <property type="evidence" value="ECO:0007669"/>
    <property type="project" value="InterPro"/>
</dbReference>
<dbReference type="EC" id="1.1.1.290" evidence="5"/>
<evidence type="ECO:0000256" key="2">
    <source>
        <dbReference type="ARBA" id="ARBA00023002"/>
    </source>
</evidence>
<dbReference type="InterPro" id="IPR024531">
    <property type="entry name" value="Erythronate-4-P_DHase_dimer"/>
</dbReference>
<dbReference type="InterPro" id="IPR029753">
    <property type="entry name" value="D-isomer_DH_CS"/>
</dbReference>
<dbReference type="PANTHER" id="PTHR43761:SF1">
    <property type="entry name" value="D-ISOMER SPECIFIC 2-HYDROXYACID DEHYDROGENASE CATALYTIC DOMAIN-CONTAINING PROTEIN-RELATED"/>
    <property type="match status" value="1"/>
</dbReference>
<dbReference type="GO" id="GO:0046983">
    <property type="term" value="F:protein dimerization activity"/>
    <property type="evidence" value="ECO:0007669"/>
    <property type="project" value="InterPro"/>
</dbReference>
<comment type="function">
    <text evidence="5">Catalyzes the oxidation of erythronate-4-phosphate to 3-hydroxy-2-oxo-4-phosphonooxybutanoate.</text>
</comment>
<comment type="subunit">
    <text evidence="5">Homodimer.</text>
</comment>
<comment type="subcellular location">
    <subcellularLocation>
        <location evidence="5">Cytoplasm</location>
    </subcellularLocation>
</comment>
<comment type="pathway">
    <text evidence="5">Cofactor biosynthesis; pyridoxine 5'-phosphate biosynthesis; pyridoxine 5'-phosphate from D-erythrose 4-phosphate: step 2/5.</text>
</comment>
<evidence type="ECO:0000313" key="8">
    <source>
        <dbReference type="EMBL" id="ASK69772.1"/>
    </source>
</evidence>
<protein>
    <recommendedName>
        <fullName evidence="5">Erythronate-4-phosphate dehydrogenase</fullName>
        <ecNumber evidence="5">1.1.1.290</ecNumber>
    </recommendedName>
</protein>
<dbReference type="Pfam" id="PF11890">
    <property type="entry name" value="DUF3410"/>
    <property type="match status" value="1"/>
</dbReference>
<dbReference type="AlphaFoldDB" id="A0A220UPI3"/>
<keyword evidence="3 5" id="KW-0520">NAD</keyword>
<accession>A0A220UPI3</accession>
<evidence type="ECO:0000259" key="7">
    <source>
        <dbReference type="Pfam" id="PF11890"/>
    </source>
</evidence>
<dbReference type="Gene3D" id="3.30.1370.170">
    <property type="match status" value="1"/>
</dbReference>
<dbReference type="GO" id="GO:0005737">
    <property type="term" value="C:cytoplasm"/>
    <property type="evidence" value="ECO:0007669"/>
    <property type="project" value="UniProtKB-SubCell"/>
</dbReference>
<comment type="similarity">
    <text evidence="5">Belongs to the D-isomer specific 2-hydroxyacid dehydrogenase family. PdxB subfamily.</text>
</comment>
<feature type="binding site" evidence="5">
    <location>
        <position position="67"/>
    </location>
    <ligand>
        <name>substrate</name>
    </ligand>
</feature>
<feature type="binding site" evidence="5">
    <location>
        <position position="259"/>
    </location>
    <ligand>
        <name>substrate</name>
    </ligand>
</feature>
<dbReference type="PANTHER" id="PTHR43761">
    <property type="entry name" value="D-ISOMER SPECIFIC 2-HYDROXYACID DEHYDROGENASE FAMILY PROTEIN (AFU_ORTHOLOGUE AFUA_1G13630)"/>
    <property type="match status" value="1"/>
</dbReference>
<dbReference type="InterPro" id="IPR050418">
    <property type="entry name" value="D-iso_2-hydroxyacid_DH_PdxB"/>
</dbReference>
<proteinExistence type="inferred from homology"/>
<name>A0A220UPI3_9GAMM</name>
<evidence type="ECO:0000256" key="4">
    <source>
        <dbReference type="ARBA" id="ARBA00023096"/>
    </source>
</evidence>
<dbReference type="EMBL" id="CP022358">
    <property type="protein sequence ID" value="ASK69772.1"/>
    <property type="molecule type" value="Genomic_DNA"/>
</dbReference>
<dbReference type="RefSeq" id="WP_089068122.1">
    <property type="nucleotide sequence ID" value="NZ_CP022358.1"/>
</dbReference>
<dbReference type="KEGG" id="sbj:CF168_13380"/>
<evidence type="ECO:0000256" key="3">
    <source>
        <dbReference type="ARBA" id="ARBA00023027"/>
    </source>
</evidence>
<keyword evidence="4 5" id="KW-0664">Pyridoxine biosynthesis</keyword>
<feature type="active site" description="Proton donor" evidence="5">
    <location>
        <position position="255"/>
    </location>
</feature>
<dbReference type="Proteomes" id="UP000198367">
    <property type="component" value="Chromosome"/>
</dbReference>
<evidence type="ECO:0000259" key="6">
    <source>
        <dbReference type="Pfam" id="PF02826"/>
    </source>
</evidence>
<dbReference type="HAMAP" id="MF_01825">
    <property type="entry name" value="PdxB"/>
    <property type="match status" value="1"/>
</dbReference>
<dbReference type="InterPro" id="IPR020921">
    <property type="entry name" value="Erythronate-4-P_DHase"/>
</dbReference>